<feature type="chain" id="PRO_5002872647" evidence="6">
    <location>
        <begin position="20"/>
        <end position="814"/>
    </location>
</feature>
<keyword evidence="9" id="KW-1185">Reference proteome</keyword>
<dbReference type="OrthoDB" id="9783240at2"/>
<evidence type="ECO:0000259" key="7">
    <source>
        <dbReference type="Pfam" id="PF13458"/>
    </source>
</evidence>
<keyword evidence="3 6" id="KW-0732">Signal</keyword>
<dbReference type="InterPro" id="IPR028082">
    <property type="entry name" value="Peripla_BP_I"/>
</dbReference>
<name>B8GBD0_CHLAD</name>
<reference evidence="8" key="1">
    <citation type="submission" date="2008-12" db="EMBL/GenBank/DDBJ databases">
        <title>Complete sequence of Chloroflexus aggregans DSM 9485.</title>
        <authorList>
            <consortium name="US DOE Joint Genome Institute"/>
            <person name="Lucas S."/>
            <person name="Copeland A."/>
            <person name="Lapidus A."/>
            <person name="Glavina del Rio T."/>
            <person name="Dalin E."/>
            <person name="Tice H."/>
            <person name="Pitluck S."/>
            <person name="Foster B."/>
            <person name="Larimer F."/>
            <person name="Land M."/>
            <person name="Hauser L."/>
            <person name="Kyrpides N."/>
            <person name="Mikhailova N."/>
            <person name="Bryant D."/>
            <person name="Richardson P."/>
        </authorList>
    </citation>
    <scope>NUCLEOTIDE SEQUENCE</scope>
    <source>
        <strain evidence="8">DSM 9485</strain>
    </source>
</reference>
<sequence length="814" mass="84821">MKRAISLFLLVGMLASMLAACGGGGQAQPTATPQPATQATTAPAPTAAPQPTTAAPAQVIKIATQGPLSGGQAALGTGMKNAAELAVKQLSGPLAELGFRVELAPFDDQAKPEVGSANAKNIVSDADILCVVGHLNSGVALAALPDYKNARLAMVSPANTNPNITEGGYEVAFRVVGRDDVQGSVAEKFAREELKIKSVYIIHDTTAYGQGVAEFFRKAAEANGIQVLGFEGTEEKSDFSAILTPILAANPDLIFFGGIYDQAGPFFRQARDRGITAQFMGPDGLDSEELAKLAGDAVDKMYYTSVAAPVSQFPDAAKYAADYKAAYGEDAPPFSAQAYDATGICLTAIANAAKAAGGKPTREQVLNEIKKLSAYKGITGTYTFNEKGDPTVATYFVLQVNAADWNSNRLVSRLEIAPPGAETAGGTTGGGTTEFDLAALAAQLSAVAGKLGTIKIATQGPLSGGQAALGTGMKNAVELAIEEINSQLSALGVKFEVVPFDDQAKPEVGSANAKNIVSDADILCVVGHLNSGVALAALPDYKNARLAMVSPANTNPNITEGGYEVAFRVVGRDDVQGSVAEKFAREELKIKSVYIIHDTTAYGQGVAEFFRKAAEANGIQVLGFEGTEEKSDFSAILTPILAANPDLIFFGGIYDQAGPFFRQARDRGITAQFMGPDGLDSEELAKLAGDAVDKMYYTSVAAPVSQFPKAAKYAADYQAAYGEGAPPFSAQAYDAANICAAGILSAAITAGGKPTRAQVLEAIRNLPPFPGITGTFKFNAKGDPTVATYFVLQVNAADWNQNKLISRLEIAPPQ</sequence>
<dbReference type="EMBL" id="CP001337">
    <property type="protein sequence ID" value="ACL24758.1"/>
    <property type="molecule type" value="Genomic_DNA"/>
</dbReference>
<feature type="signal peptide" evidence="6">
    <location>
        <begin position="1"/>
        <end position="19"/>
    </location>
</feature>
<evidence type="ECO:0000256" key="1">
    <source>
        <dbReference type="ARBA" id="ARBA00010062"/>
    </source>
</evidence>
<dbReference type="PRINTS" id="PR00337">
    <property type="entry name" value="LEUILEVALBP"/>
</dbReference>
<evidence type="ECO:0000256" key="4">
    <source>
        <dbReference type="ARBA" id="ARBA00022970"/>
    </source>
</evidence>
<evidence type="ECO:0000256" key="6">
    <source>
        <dbReference type="SAM" id="SignalP"/>
    </source>
</evidence>
<gene>
    <name evidence="8" type="ordered locus">Cagg_1863</name>
</gene>
<dbReference type="RefSeq" id="WP_015940617.1">
    <property type="nucleotide sequence ID" value="NC_011831.1"/>
</dbReference>
<dbReference type="CDD" id="cd06342">
    <property type="entry name" value="PBP1_ABC_LIVBP-like"/>
    <property type="match status" value="2"/>
</dbReference>
<dbReference type="SUPFAM" id="SSF53822">
    <property type="entry name" value="Periplasmic binding protein-like I"/>
    <property type="match status" value="2"/>
</dbReference>
<dbReference type="PROSITE" id="PS51257">
    <property type="entry name" value="PROKAR_LIPOPROTEIN"/>
    <property type="match status" value="1"/>
</dbReference>
<keyword evidence="2" id="KW-0813">Transport</keyword>
<keyword evidence="8" id="KW-0675">Receptor</keyword>
<feature type="domain" description="Leucine-binding protein" evidence="7">
    <location>
        <begin position="453"/>
        <end position="796"/>
    </location>
</feature>
<feature type="compositionally biased region" description="Low complexity" evidence="5">
    <location>
        <begin position="27"/>
        <end position="54"/>
    </location>
</feature>
<dbReference type="InterPro" id="IPR000709">
    <property type="entry name" value="Leu_Ile_Val-bd"/>
</dbReference>
<evidence type="ECO:0000313" key="9">
    <source>
        <dbReference type="Proteomes" id="UP000002508"/>
    </source>
</evidence>
<accession>B8GBD0</accession>
<dbReference type="HOGENOM" id="CLU_347710_0_0_0"/>
<protein>
    <submittedName>
        <fullName evidence="8">Extracellular ligand-binding receptor</fullName>
    </submittedName>
</protein>
<dbReference type="STRING" id="326427.Cagg_1863"/>
<dbReference type="PANTHER" id="PTHR47151:SF2">
    <property type="entry name" value="AMINO ACID BINDING PROTEIN"/>
    <property type="match status" value="1"/>
</dbReference>
<dbReference type="Pfam" id="PF13458">
    <property type="entry name" value="Peripla_BP_6"/>
    <property type="match status" value="2"/>
</dbReference>
<feature type="region of interest" description="Disordered" evidence="5">
    <location>
        <begin position="23"/>
        <end position="54"/>
    </location>
</feature>
<proteinExistence type="inferred from homology"/>
<dbReference type="AlphaFoldDB" id="B8GBD0"/>
<dbReference type="Gene3D" id="3.40.50.2300">
    <property type="match status" value="4"/>
</dbReference>
<dbReference type="KEGG" id="cag:Cagg_1863"/>
<evidence type="ECO:0000313" key="8">
    <source>
        <dbReference type="EMBL" id="ACL24758.1"/>
    </source>
</evidence>
<dbReference type="PANTHER" id="PTHR47151">
    <property type="entry name" value="LEU/ILE/VAL-BINDING ABC TRANSPORTER SUBUNIT"/>
    <property type="match status" value="1"/>
</dbReference>
<keyword evidence="4" id="KW-0029">Amino-acid transport</keyword>
<dbReference type="InterPro" id="IPR028081">
    <property type="entry name" value="Leu-bd"/>
</dbReference>
<evidence type="ECO:0000256" key="5">
    <source>
        <dbReference type="SAM" id="MobiDB-lite"/>
    </source>
</evidence>
<dbReference type="Proteomes" id="UP000002508">
    <property type="component" value="Chromosome"/>
</dbReference>
<organism evidence="8 9">
    <name type="scientific">Chloroflexus aggregans (strain MD-66 / DSM 9485)</name>
    <dbReference type="NCBI Taxonomy" id="326427"/>
    <lineage>
        <taxon>Bacteria</taxon>
        <taxon>Bacillati</taxon>
        <taxon>Chloroflexota</taxon>
        <taxon>Chloroflexia</taxon>
        <taxon>Chloroflexales</taxon>
        <taxon>Chloroflexineae</taxon>
        <taxon>Chloroflexaceae</taxon>
        <taxon>Chloroflexus</taxon>
    </lineage>
</organism>
<evidence type="ECO:0000256" key="3">
    <source>
        <dbReference type="ARBA" id="ARBA00022729"/>
    </source>
</evidence>
<dbReference type="eggNOG" id="COG0683">
    <property type="taxonomic scope" value="Bacteria"/>
</dbReference>
<comment type="similarity">
    <text evidence="1">Belongs to the leucine-binding protein family.</text>
</comment>
<evidence type="ECO:0000256" key="2">
    <source>
        <dbReference type="ARBA" id="ARBA00022448"/>
    </source>
</evidence>
<dbReference type="GO" id="GO:0006865">
    <property type="term" value="P:amino acid transport"/>
    <property type="evidence" value="ECO:0007669"/>
    <property type="project" value="UniProtKB-KW"/>
</dbReference>
<feature type="domain" description="Leucine-binding protein" evidence="7">
    <location>
        <begin position="60"/>
        <end position="402"/>
    </location>
</feature>